<gene>
    <name evidence="1" type="ORF">KOW79_019309</name>
</gene>
<proteinExistence type="predicted"/>
<evidence type="ECO:0000313" key="1">
    <source>
        <dbReference type="EMBL" id="KAG7317011.1"/>
    </source>
</evidence>
<dbReference type="Proteomes" id="UP000824219">
    <property type="component" value="Linkage Group LG24"/>
</dbReference>
<keyword evidence="2" id="KW-1185">Reference proteome</keyword>
<accession>A0A9D3N6I4</accession>
<dbReference type="AlphaFoldDB" id="A0A9D3N6I4"/>
<comment type="caution">
    <text evidence="1">The sequence shown here is derived from an EMBL/GenBank/DDBJ whole genome shotgun (WGS) entry which is preliminary data.</text>
</comment>
<evidence type="ECO:0000313" key="2">
    <source>
        <dbReference type="Proteomes" id="UP000824219"/>
    </source>
</evidence>
<organism evidence="1 2">
    <name type="scientific">Hemibagrus wyckioides</name>
    <dbReference type="NCBI Taxonomy" id="337641"/>
    <lineage>
        <taxon>Eukaryota</taxon>
        <taxon>Metazoa</taxon>
        <taxon>Chordata</taxon>
        <taxon>Craniata</taxon>
        <taxon>Vertebrata</taxon>
        <taxon>Euteleostomi</taxon>
        <taxon>Actinopterygii</taxon>
        <taxon>Neopterygii</taxon>
        <taxon>Teleostei</taxon>
        <taxon>Ostariophysi</taxon>
        <taxon>Siluriformes</taxon>
        <taxon>Bagridae</taxon>
        <taxon>Hemibagrus</taxon>
    </lineage>
</organism>
<name>A0A9D3N6I4_9TELE</name>
<reference evidence="1 2" key="1">
    <citation type="submission" date="2021-06" db="EMBL/GenBank/DDBJ databases">
        <title>Chromosome-level genome assembly of the red-tail catfish (Hemibagrus wyckioides).</title>
        <authorList>
            <person name="Shao F."/>
        </authorList>
    </citation>
    <scope>NUCLEOTIDE SEQUENCE [LARGE SCALE GENOMIC DNA]</scope>
    <source>
        <strain evidence="1">EC202008001</strain>
        <tissue evidence="1">Blood</tissue>
    </source>
</reference>
<dbReference type="EMBL" id="JAHKSW010000024">
    <property type="protein sequence ID" value="KAG7317011.1"/>
    <property type="molecule type" value="Genomic_DNA"/>
</dbReference>
<protein>
    <submittedName>
        <fullName evidence="1">Uncharacterized protein</fullName>
    </submittedName>
</protein>
<sequence length="196" mass="21721">MDSKELKDKYRGGDAGKWDMQQQAQVLSLCPLTLQPVWADGETLGPGGLFPCRITSHLAVWTSTAIHRNDEGNSSIWSVNQKGKHLHWAYMVVKIHIAPTQWSYCDDGWFAGTVRTSTGGPTNTQLQGPWNSACCSCGVSHVLLVSFWDSTINDYDLGVSPRPVLDTIPQEGRQQVLCFLHTVNDTQPLLYLMTDG</sequence>